<evidence type="ECO:0000256" key="4">
    <source>
        <dbReference type="ARBA" id="ARBA00023136"/>
    </source>
</evidence>
<keyword evidence="2" id="KW-0812">Transmembrane</keyword>
<dbReference type="InterPro" id="IPR010652">
    <property type="entry name" value="DUF1232"/>
</dbReference>
<dbReference type="PROSITE" id="PS50943">
    <property type="entry name" value="HTH_CROC1"/>
    <property type="match status" value="1"/>
</dbReference>
<dbReference type="InterPro" id="IPR001387">
    <property type="entry name" value="Cro/C1-type_HTH"/>
</dbReference>
<dbReference type="EMBL" id="CP089291">
    <property type="protein sequence ID" value="UOF90299.1"/>
    <property type="molecule type" value="Genomic_DNA"/>
</dbReference>
<evidence type="ECO:0000256" key="3">
    <source>
        <dbReference type="ARBA" id="ARBA00022989"/>
    </source>
</evidence>
<dbReference type="RefSeq" id="WP_347436993.1">
    <property type="nucleotide sequence ID" value="NZ_CP089291.1"/>
</dbReference>
<evidence type="ECO:0000313" key="7">
    <source>
        <dbReference type="Proteomes" id="UP000830167"/>
    </source>
</evidence>
<name>A0ABY4CJ46_9BACL</name>
<keyword evidence="7" id="KW-1185">Reference proteome</keyword>
<reference evidence="6" key="1">
    <citation type="submission" date="2021-12" db="EMBL/GenBank/DDBJ databases">
        <title>Alicyclobacillaceae gen. nov., sp. nov., isolated from chalcocite enrichment system.</title>
        <authorList>
            <person name="Jiang Z."/>
        </authorList>
    </citation>
    <scope>NUCLEOTIDE SEQUENCE</scope>
    <source>
        <strain evidence="6">MYW30-H2</strain>
    </source>
</reference>
<dbReference type="Proteomes" id="UP000830167">
    <property type="component" value="Chromosome"/>
</dbReference>
<dbReference type="SUPFAM" id="SSF47413">
    <property type="entry name" value="lambda repressor-like DNA-binding domains"/>
    <property type="match status" value="1"/>
</dbReference>
<evidence type="ECO:0000256" key="1">
    <source>
        <dbReference type="ARBA" id="ARBA00004127"/>
    </source>
</evidence>
<comment type="subcellular location">
    <subcellularLocation>
        <location evidence="1">Endomembrane system</location>
        <topology evidence="1">Multi-pass membrane protein</topology>
    </subcellularLocation>
</comment>
<organism evidence="6 7">
    <name type="scientific">Fodinisporobacter ferrooxydans</name>
    <dbReference type="NCBI Taxonomy" id="2901836"/>
    <lineage>
        <taxon>Bacteria</taxon>
        <taxon>Bacillati</taxon>
        <taxon>Bacillota</taxon>
        <taxon>Bacilli</taxon>
        <taxon>Bacillales</taxon>
        <taxon>Alicyclobacillaceae</taxon>
        <taxon>Fodinisporobacter</taxon>
    </lineage>
</organism>
<feature type="domain" description="HTH cro/C1-type" evidence="5">
    <location>
        <begin position="11"/>
        <end position="70"/>
    </location>
</feature>
<dbReference type="Pfam" id="PF06803">
    <property type="entry name" value="DUF1232"/>
    <property type="match status" value="1"/>
</dbReference>
<keyword evidence="3" id="KW-1133">Transmembrane helix</keyword>
<dbReference type="CDD" id="cd00093">
    <property type="entry name" value="HTH_XRE"/>
    <property type="match status" value="1"/>
</dbReference>
<keyword evidence="4" id="KW-0472">Membrane</keyword>
<protein>
    <submittedName>
        <fullName evidence="6">DUF1232 domain-containing protein</fullName>
    </submittedName>
</protein>
<evidence type="ECO:0000313" key="6">
    <source>
        <dbReference type="EMBL" id="UOF90299.1"/>
    </source>
</evidence>
<gene>
    <name evidence="6" type="ORF">LSG31_20960</name>
</gene>
<evidence type="ECO:0000259" key="5">
    <source>
        <dbReference type="PROSITE" id="PS50943"/>
    </source>
</evidence>
<dbReference type="InterPro" id="IPR010982">
    <property type="entry name" value="Lambda_DNA-bd_dom_sf"/>
</dbReference>
<proteinExistence type="predicted"/>
<evidence type="ECO:0000256" key="2">
    <source>
        <dbReference type="ARBA" id="ARBA00022692"/>
    </source>
</evidence>
<accession>A0ABY4CJ46</accession>
<dbReference type="Gene3D" id="1.10.260.40">
    <property type="entry name" value="lambda repressor-like DNA-binding domains"/>
    <property type="match status" value="1"/>
</dbReference>
<sequence length="223" mass="25556">MNEWERYGSCIRELLQQKNMTAEELVDFINQHGRITTNKTALSRIMTGKKMPSAAEAELLAQALEAPSLLEAYRLLQEYSTNNDPATALLFYESVDRVSNEDGAKEPITEPEIDYRLLYQILTKLYRSCLSHDVSTQVKDGFLSKLAQVRGFGEMLERLKIMYHCFLFGKSVSVQDRAWLAVAILYFISPIDLIPDYLLPYGYIDDSMVVGFVFYKLHSLLTE</sequence>